<dbReference type="RefSeq" id="WP_228416950.1">
    <property type="nucleotide sequence ID" value="NZ_CP081135.1"/>
</dbReference>
<dbReference type="PANTHER" id="PTHR39083">
    <property type="entry name" value="CYCLIC DI-GMP-BINDING PROTEIN"/>
    <property type="match status" value="1"/>
</dbReference>
<gene>
    <name evidence="8" type="ORF">JW646_06310</name>
</gene>
<accession>A0AAX2ZLX2</accession>
<dbReference type="Gene3D" id="2.60.120.260">
    <property type="entry name" value="Galactose-binding domain-like"/>
    <property type="match status" value="2"/>
</dbReference>
<keyword evidence="3 6" id="KW-0812">Transmembrane</keyword>
<dbReference type="GO" id="GO:0006011">
    <property type="term" value="P:UDP-alpha-D-glucose metabolic process"/>
    <property type="evidence" value="ECO:0007669"/>
    <property type="project" value="InterPro"/>
</dbReference>
<sequence>MRIIGIIMATLISFMSSGICFGDSNNTVKTYKFDDNIKMNGVISSNEKFFSIGSNWNVKKAKLNLVFTKSELLDVDYSTITILVNDTPVESQKLDGKKKYKKETVVDIPTNLLKTGYNDVTIKAYKTISDKVCKDDSNTANWLVLHKESNINIEYSYKKNSNLISDYKNTFINIDNGVQLNTTLLVSDKYSSSELSAAMTVAADFGKKLKLEDFKFDFKTYSDFKNTDDNVVFIGNEENTPKKILNLLTKKEKSNLDKGCVIKQDTSPFNKNKNILLLISNNDKLLKNASKLVTSDKLIENLNSNSLTVYDNTDINDLIKKEDSNKIYLKDLGYENVFVKGPFSQEVIMDINTSKSHLVTSNSKLNFKMRYADNLDFDRSLVTIYVNDTPIGSKKLTKENSNNDFIELNLPKEILNKNYYQIKVVFNLELLDVACVTRDTDNPWAYISNESYVDFDYKENNDLSFRSYPFPLVKDEQFNDLTVVVPNNVVPKDLNNLAGIISYLGRDVDYNNGDINIIKESEVKNSDKNKNLIVIGTPTNNSLVKDLNSNLNIKFNSDYNGFESNDKIKFVGDFSSTLTSVQFIKSPYNNEKSVLVIAGVNNNLSLCNTYLNDLTITKNLTGDTLLLGSNVYMKDLSFNTKEEAHEEVKEDKNLNKQSKTFIIVAFFLFLGIIASIILVIRKYKLM</sequence>
<reference evidence="8 9" key="1">
    <citation type="journal article" date="2023" name="Int. J. Syst. Evol. Microbiol.">
        <title>Terrisporobacter hibernicus sp. nov., isolated from bovine faeces in Northern Ireland.</title>
        <authorList>
            <person name="Mitchell M."/>
            <person name="Nguyen S.V."/>
            <person name="Connor M."/>
            <person name="Fairley D.J."/>
            <person name="Donoghue O."/>
            <person name="Marshall H."/>
            <person name="Koolman L."/>
            <person name="McMullan G."/>
            <person name="Schaffer K.E."/>
            <person name="McGrath J.W."/>
            <person name="Fanning S."/>
        </authorList>
    </citation>
    <scope>NUCLEOTIDE SEQUENCE [LARGE SCALE GENOMIC DNA]</scope>
    <source>
        <strain evidence="8 9">MCA3</strain>
    </source>
</reference>
<evidence type="ECO:0000313" key="8">
    <source>
        <dbReference type="EMBL" id="UEL49054.1"/>
    </source>
</evidence>
<feature type="signal peptide" evidence="7">
    <location>
        <begin position="1"/>
        <end position="22"/>
    </location>
</feature>
<dbReference type="EMBL" id="CP081135">
    <property type="protein sequence ID" value="UEL49054.1"/>
    <property type="molecule type" value="Genomic_DNA"/>
</dbReference>
<feature type="chain" id="PRO_5043657142" evidence="7">
    <location>
        <begin position="23"/>
        <end position="686"/>
    </location>
</feature>
<dbReference type="PANTHER" id="PTHR39083:SF1">
    <property type="entry name" value="CYCLIC DI-GMP-BINDING PROTEIN"/>
    <property type="match status" value="1"/>
</dbReference>
<organism evidence="8 9">
    <name type="scientific">Terrisporobacter hibernicus</name>
    <dbReference type="NCBI Taxonomy" id="2813371"/>
    <lineage>
        <taxon>Bacteria</taxon>
        <taxon>Bacillati</taxon>
        <taxon>Bacillota</taxon>
        <taxon>Clostridia</taxon>
        <taxon>Peptostreptococcales</taxon>
        <taxon>Peptostreptococcaceae</taxon>
        <taxon>Terrisporobacter</taxon>
    </lineage>
</organism>
<feature type="transmembrane region" description="Helical" evidence="6">
    <location>
        <begin position="661"/>
        <end position="680"/>
    </location>
</feature>
<dbReference type="Proteomes" id="UP001198983">
    <property type="component" value="Chromosome"/>
</dbReference>
<keyword evidence="4 6" id="KW-1133">Transmembrane helix</keyword>
<comment type="subcellular location">
    <subcellularLocation>
        <location evidence="1">Cell membrane</location>
        <topology evidence="1">Single-pass membrane protein</topology>
    </subcellularLocation>
</comment>
<keyword evidence="9" id="KW-1185">Reference proteome</keyword>
<keyword evidence="2" id="KW-1003">Cell membrane</keyword>
<evidence type="ECO:0000256" key="4">
    <source>
        <dbReference type="ARBA" id="ARBA00022989"/>
    </source>
</evidence>
<protein>
    <submittedName>
        <fullName evidence="8">Cellulose biosynthesis cyclic di-GMP-binding regulatory protein BcsB</fullName>
    </submittedName>
</protein>
<name>A0AAX2ZLX2_9FIRM</name>
<evidence type="ECO:0000313" key="9">
    <source>
        <dbReference type="Proteomes" id="UP001198983"/>
    </source>
</evidence>
<dbReference type="Pfam" id="PF03170">
    <property type="entry name" value="BcsB"/>
    <property type="match status" value="1"/>
</dbReference>
<dbReference type="GO" id="GO:0005886">
    <property type="term" value="C:plasma membrane"/>
    <property type="evidence" value="ECO:0007669"/>
    <property type="project" value="UniProtKB-SubCell"/>
</dbReference>
<evidence type="ECO:0000256" key="5">
    <source>
        <dbReference type="ARBA" id="ARBA00023136"/>
    </source>
</evidence>
<evidence type="ECO:0000256" key="2">
    <source>
        <dbReference type="ARBA" id="ARBA00022475"/>
    </source>
</evidence>
<proteinExistence type="predicted"/>
<evidence type="ECO:0000256" key="3">
    <source>
        <dbReference type="ARBA" id="ARBA00022692"/>
    </source>
</evidence>
<dbReference type="AlphaFoldDB" id="A0AAX2ZLX2"/>
<keyword evidence="5 6" id="KW-0472">Membrane</keyword>
<keyword evidence="7" id="KW-0732">Signal</keyword>
<evidence type="ECO:0000256" key="6">
    <source>
        <dbReference type="SAM" id="Phobius"/>
    </source>
</evidence>
<evidence type="ECO:0000256" key="1">
    <source>
        <dbReference type="ARBA" id="ARBA00004162"/>
    </source>
</evidence>
<evidence type="ECO:0000256" key="7">
    <source>
        <dbReference type="SAM" id="SignalP"/>
    </source>
</evidence>
<dbReference type="InterPro" id="IPR018513">
    <property type="entry name" value="Cell_synthase_bac"/>
</dbReference>
<dbReference type="KEGG" id="tem:JW646_06310"/>